<protein>
    <submittedName>
        <fullName evidence="1">Uncharacterized protein</fullName>
    </submittedName>
</protein>
<reference evidence="1 2" key="1">
    <citation type="journal article" date="2023" name="Genes (Basel)">
        <title>Chromosome-Level Genome Assembly and Circadian Gene Repertoire of the Patagonia Blennie Eleginops maclovinus-The Closest Ancestral Proxy of Antarctic Cryonotothenioids.</title>
        <authorList>
            <person name="Cheng C.C."/>
            <person name="Rivera-Colon A.G."/>
            <person name="Minhas B.F."/>
            <person name="Wilson L."/>
            <person name="Rayamajhi N."/>
            <person name="Vargas-Chacoff L."/>
            <person name="Catchen J.M."/>
        </authorList>
    </citation>
    <scope>NUCLEOTIDE SEQUENCE [LARGE SCALE GENOMIC DNA]</scope>
    <source>
        <strain evidence="1">JMC-PN-2008</strain>
    </source>
</reference>
<gene>
    <name evidence="1" type="ORF">PBY51_012827</name>
</gene>
<evidence type="ECO:0000313" key="1">
    <source>
        <dbReference type="EMBL" id="KAK5872096.1"/>
    </source>
</evidence>
<proteinExistence type="predicted"/>
<keyword evidence="2" id="KW-1185">Reference proteome</keyword>
<accession>A0AAN8AR51</accession>
<reference evidence="1 2" key="2">
    <citation type="journal article" date="2023" name="Mol. Biol. Evol.">
        <title>Genomics of Secondarily Temperate Adaptation in the Only Non-Antarctic Icefish.</title>
        <authorList>
            <person name="Rivera-Colon A.G."/>
            <person name="Rayamajhi N."/>
            <person name="Minhas B.F."/>
            <person name="Madrigal G."/>
            <person name="Bilyk K.T."/>
            <person name="Yoon V."/>
            <person name="Hune M."/>
            <person name="Gregory S."/>
            <person name="Cheng C.H.C."/>
            <person name="Catchen J.M."/>
        </authorList>
    </citation>
    <scope>NUCLEOTIDE SEQUENCE [LARGE SCALE GENOMIC DNA]</scope>
    <source>
        <strain evidence="1">JMC-PN-2008</strain>
    </source>
</reference>
<dbReference type="Proteomes" id="UP001346869">
    <property type="component" value="Unassembled WGS sequence"/>
</dbReference>
<comment type="caution">
    <text evidence="1">The sequence shown here is derived from an EMBL/GenBank/DDBJ whole genome shotgun (WGS) entry which is preliminary data.</text>
</comment>
<organism evidence="1 2">
    <name type="scientific">Eleginops maclovinus</name>
    <name type="common">Patagonian blennie</name>
    <name type="synonym">Eleginus maclovinus</name>
    <dbReference type="NCBI Taxonomy" id="56733"/>
    <lineage>
        <taxon>Eukaryota</taxon>
        <taxon>Metazoa</taxon>
        <taxon>Chordata</taxon>
        <taxon>Craniata</taxon>
        <taxon>Vertebrata</taxon>
        <taxon>Euteleostomi</taxon>
        <taxon>Actinopterygii</taxon>
        <taxon>Neopterygii</taxon>
        <taxon>Teleostei</taxon>
        <taxon>Neoteleostei</taxon>
        <taxon>Acanthomorphata</taxon>
        <taxon>Eupercaria</taxon>
        <taxon>Perciformes</taxon>
        <taxon>Notothenioidei</taxon>
        <taxon>Eleginopidae</taxon>
        <taxon>Eleginops</taxon>
    </lineage>
</organism>
<sequence length="136" mass="14134">MYCFPPFAPLLRRLRVTVARGSAGIVLSLPSCTGMAGSRCCSPLSAGSHADVVLGIGGCCQVAVVGRDSYGFVFPPRVTASAAPFAPSTDDPLPQPNGPHPGSNPCYSQSWKCMCVFTRAPAVFAGPGQSDWLAQM</sequence>
<name>A0AAN8AR51_ELEMC</name>
<dbReference type="EMBL" id="JAUZQC010000004">
    <property type="protein sequence ID" value="KAK5872096.1"/>
    <property type="molecule type" value="Genomic_DNA"/>
</dbReference>
<evidence type="ECO:0000313" key="2">
    <source>
        <dbReference type="Proteomes" id="UP001346869"/>
    </source>
</evidence>
<dbReference type="AlphaFoldDB" id="A0AAN8AR51"/>